<proteinExistence type="inferred from homology"/>
<dbReference type="PANTHER" id="PTHR34639:SF1">
    <property type="entry name" value="PROTEIN FLATTOP"/>
    <property type="match status" value="1"/>
</dbReference>
<evidence type="ECO:0000313" key="5">
    <source>
        <dbReference type="RefSeq" id="XP_017872331.1"/>
    </source>
</evidence>
<evidence type="ECO:0000256" key="3">
    <source>
        <dbReference type="SAM" id="MobiDB-lite"/>
    </source>
</evidence>
<dbReference type="InterPro" id="IPR038797">
    <property type="entry name" value="Fltp"/>
</dbReference>
<name>A0ABM1PYP5_DROAR</name>
<reference evidence="4" key="1">
    <citation type="journal article" date="1997" name="Nucleic Acids Res.">
        <title>tRNAscan-SE: a program for improved detection of transfer RNA genes in genomic sequence.</title>
        <authorList>
            <person name="Lowe T.M."/>
            <person name="Eddy S.R."/>
        </authorList>
    </citation>
    <scope>NUCLEOTIDE SEQUENCE [LARGE SCALE GENOMIC DNA]</scope>
</reference>
<evidence type="ECO:0000256" key="1">
    <source>
        <dbReference type="ARBA" id="ARBA00009887"/>
    </source>
</evidence>
<dbReference type="Proteomes" id="UP000694904">
    <property type="component" value="Chromosome X"/>
</dbReference>
<keyword evidence="4" id="KW-1185">Reference proteome</keyword>
<gene>
    <name evidence="5" type="primary">LOC108619994</name>
</gene>
<comment type="similarity">
    <text evidence="1">Belongs to the Flattop family.</text>
</comment>
<dbReference type="CDD" id="cd23705">
    <property type="entry name" value="Flattop"/>
    <property type="match status" value="1"/>
</dbReference>
<sequence>MAFNFSAMQYERGFQAKSVSNWEYPRFSPPLPRNLRGNSTPIAGNDGHLLPTAPRDGNFLGNYRGTYHLPLRITRSFATLYNNCLSNRYKYWKYPRDLCNCQRALKRQCGYRETLGLKDDPLWQRPACQTKCQGLKQILEINKQHMKCRRAKCVPKSNEKLIPRVGDASSRNRKKLKKRPVTAFEYNRNNHRAEDAKANKASKETVKDHSKEPGKDISKEASKDAKVAVSAPNQNKTTAKSTTKAPKSKKQSK</sequence>
<reference evidence="5" key="3">
    <citation type="submission" date="2025-08" db="UniProtKB">
        <authorList>
            <consortium name="RefSeq"/>
        </authorList>
    </citation>
    <scope>IDENTIFICATION</scope>
    <source>
        <tissue evidence="5">Whole organism</tissue>
    </source>
</reference>
<evidence type="ECO:0000313" key="4">
    <source>
        <dbReference type="Proteomes" id="UP000694904"/>
    </source>
</evidence>
<feature type="region of interest" description="Disordered" evidence="3">
    <location>
        <begin position="164"/>
        <end position="253"/>
    </location>
</feature>
<feature type="compositionally biased region" description="Low complexity" evidence="3">
    <location>
        <begin position="236"/>
        <end position="245"/>
    </location>
</feature>
<dbReference type="PANTHER" id="PTHR34639">
    <property type="entry name" value="PROTEIN FLATTOP"/>
    <property type="match status" value="1"/>
</dbReference>
<dbReference type="Pfam" id="PF22611">
    <property type="entry name" value="CFAP126"/>
    <property type="match status" value="1"/>
</dbReference>
<organism evidence="4 5">
    <name type="scientific">Drosophila arizonae</name>
    <name type="common">Fruit fly</name>
    <dbReference type="NCBI Taxonomy" id="7263"/>
    <lineage>
        <taxon>Eukaryota</taxon>
        <taxon>Metazoa</taxon>
        <taxon>Ecdysozoa</taxon>
        <taxon>Arthropoda</taxon>
        <taxon>Hexapoda</taxon>
        <taxon>Insecta</taxon>
        <taxon>Pterygota</taxon>
        <taxon>Neoptera</taxon>
        <taxon>Endopterygota</taxon>
        <taxon>Diptera</taxon>
        <taxon>Brachycera</taxon>
        <taxon>Muscomorpha</taxon>
        <taxon>Ephydroidea</taxon>
        <taxon>Drosophilidae</taxon>
        <taxon>Drosophila</taxon>
    </lineage>
</organism>
<protein>
    <recommendedName>
        <fullName evidence="2">Cilia- and flagella-associated protein 126</fullName>
    </recommendedName>
</protein>
<accession>A0ABM1PYP5</accession>
<dbReference type="RefSeq" id="XP_017872331.1">
    <property type="nucleotide sequence ID" value="XM_018016842.1"/>
</dbReference>
<feature type="compositionally biased region" description="Basic residues" evidence="3">
    <location>
        <begin position="171"/>
        <end position="180"/>
    </location>
</feature>
<evidence type="ECO:0000256" key="2">
    <source>
        <dbReference type="ARBA" id="ARBA00033306"/>
    </source>
</evidence>
<dbReference type="GeneID" id="108619994"/>
<reference evidence="4" key="2">
    <citation type="journal article" date="2016" name="G3 (Bethesda)">
        <title>Genome Evolution in Three Species of Cactophilic Drosophila.</title>
        <authorList>
            <person name="Sanchez-Flores A."/>
            <person name="Penazola F."/>
            <person name="Carpinteyro-Ponce J."/>
            <person name="Nazario-Yepiz N."/>
            <person name="Abreu-Goodger C."/>
            <person name="Machado C.A."/>
            <person name="Markow T.A."/>
        </authorList>
    </citation>
    <scope>NUCLEOTIDE SEQUENCE [LARGE SCALE GENOMIC DNA]</scope>
</reference>
<feature type="compositionally biased region" description="Basic and acidic residues" evidence="3">
    <location>
        <begin position="191"/>
        <end position="226"/>
    </location>
</feature>